<feature type="domain" description="Elongation factor EFG" evidence="1">
    <location>
        <begin position="15"/>
        <end position="105"/>
    </location>
</feature>
<dbReference type="GO" id="GO:0042256">
    <property type="term" value="P:cytosolic ribosome assembly"/>
    <property type="evidence" value="ECO:0007669"/>
    <property type="project" value="TreeGrafter"/>
</dbReference>
<comment type="caution">
    <text evidence="2">The sequence shown here is derived from an EMBL/GenBank/DDBJ whole genome shotgun (WGS) entry which is preliminary data.</text>
</comment>
<accession>A0A833W9D3</accession>
<dbReference type="AlphaFoldDB" id="A0A833W9D3"/>
<proteinExistence type="predicted"/>
<dbReference type="EMBL" id="WSZM01000358">
    <property type="protein sequence ID" value="KAF4034593.1"/>
    <property type="molecule type" value="Genomic_DNA"/>
</dbReference>
<gene>
    <name evidence="2" type="ORF">GN244_ATG13447</name>
</gene>
<dbReference type="SMART" id="SM00838">
    <property type="entry name" value="EFG_C"/>
    <property type="match status" value="1"/>
</dbReference>
<evidence type="ECO:0000259" key="1">
    <source>
        <dbReference type="SMART" id="SM00838"/>
    </source>
</evidence>
<sequence length="155" mass="17948">MRTTCLMSFVKQPVRLVEAVYECTVQCQAEQLGKLYSVISKRRGDIYSEELSDGTALFTVKAHLPVVESFGFATDLLIQTSGAASNPQLIFSHWSIIDMDPFFQPQTELEREDFGERVYEHNYVRRYIEAVRKRKGLSRDEKIVVHAEKQRTLKR</sequence>
<protein>
    <submittedName>
        <fullName evidence="2">Elongation factor G</fullName>
    </submittedName>
</protein>
<organism evidence="2 3">
    <name type="scientific">Phytophthora infestans</name>
    <name type="common">Potato late blight agent</name>
    <name type="synonym">Botrytis infestans</name>
    <dbReference type="NCBI Taxonomy" id="4787"/>
    <lineage>
        <taxon>Eukaryota</taxon>
        <taxon>Sar</taxon>
        <taxon>Stramenopiles</taxon>
        <taxon>Oomycota</taxon>
        <taxon>Peronosporomycetes</taxon>
        <taxon>Peronosporales</taxon>
        <taxon>Peronosporaceae</taxon>
        <taxon>Phytophthora</taxon>
    </lineage>
</organism>
<dbReference type="GO" id="GO:0003746">
    <property type="term" value="F:translation elongation factor activity"/>
    <property type="evidence" value="ECO:0007669"/>
    <property type="project" value="UniProtKB-KW"/>
</dbReference>
<dbReference type="FunFam" id="3.30.70.240:FF:000039">
    <property type="entry name" value="Uncharacterized protein"/>
    <property type="match status" value="1"/>
</dbReference>
<reference evidence="2" key="1">
    <citation type="submission" date="2020-04" db="EMBL/GenBank/DDBJ databases">
        <title>Hybrid Assembly of Korean Phytophthora infestans isolates.</title>
        <authorList>
            <person name="Prokchorchik M."/>
            <person name="Lee Y."/>
            <person name="Seo J."/>
            <person name="Cho J.-H."/>
            <person name="Park Y.-E."/>
            <person name="Jang D.-C."/>
            <person name="Im J.-S."/>
            <person name="Choi J.-G."/>
            <person name="Park H.-J."/>
            <person name="Lee G.-B."/>
            <person name="Lee Y.-G."/>
            <person name="Hong S.-Y."/>
            <person name="Cho K."/>
            <person name="Sohn K.H."/>
        </authorList>
    </citation>
    <scope>NUCLEOTIDE SEQUENCE</scope>
    <source>
        <strain evidence="2">KR_1_A1</strain>
    </source>
</reference>
<dbReference type="InterPro" id="IPR035647">
    <property type="entry name" value="EFG_III/V"/>
</dbReference>
<dbReference type="Gene3D" id="3.30.70.240">
    <property type="match status" value="1"/>
</dbReference>
<evidence type="ECO:0000313" key="2">
    <source>
        <dbReference type="EMBL" id="KAF4034593.1"/>
    </source>
</evidence>
<dbReference type="CDD" id="cd04096">
    <property type="entry name" value="eEF2_snRNP_like_C"/>
    <property type="match status" value="1"/>
</dbReference>
<keyword evidence="2" id="KW-0251">Elongation factor</keyword>
<dbReference type="GO" id="GO:0043022">
    <property type="term" value="F:ribosome binding"/>
    <property type="evidence" value="ECO:0007669"/>
    <property type="project" value="TreeGrafter"/>
</dbReference>
<dbReference type="GO" id="GO:0003924">
    <property type="term" value="F:GTPase activity"/>
    <property type="evidence" value="ECO:0007669"/>
    <property type="project" value="TreeGrafter"/>
</dbReference>
<dbReference type="PANTHER" id="PTHR42908:SF3">
    <property type="entry name" value="ELONGATION FACTOR-LIKE GTPASE 1"/>
    <property type="match status" value="1"/>
</dbReference>
<keyword evidence="3" id="KW-1185">Reference proteome</keyword>
<dbReference type="GO" id="GO:0005829">
    <property type="term" value="C:cytosol"/>
    <property type="evidence" value="ECO:0007669"/>
    <property type="project" value="TreeGrafter"/>
</dbReference>
<dbReference type="Pfam" id="PF00679">
    <property type="entry name" value="EFG_C"/>
    <property type="match status" value="1"/>
</dbReference>
<dbReference type="GO" id="GO:1990904">
    <property type="term" value="C:ribonucleoprotein complex"/>
    <property type="evidence" value="ECO:0007669"/>
    <property type="project" value="TreeGrafter"/>
</dbReference>
<dbReference type="SUPFAM" id="SSF54980">
    <property type="entry name" value="EF-G C-terminal domain-like"/>
    <property type="match status" value="1"/>
</dbReference>
<dbReference type="PANTHER" id="PTHR42908">
    <property type="entry name" value="TRANSLATION ELONGATION FACTOR-RELATED"/>
    <property type="match status" value="1"/>
</dbReference>
<evidence type="ECO:0000313" key="3">
    <source>
        <dbReference type="Proteomes" id="UP000602510"/>
    </source>
</evidence>
<dbReference type="Proteomes" id="UP000602510">
    <property type="component" value="Unassembled WGS sequence"/>
</dbReference>
<keyword evidence="2" id="KW-0648">Protein biosynthesis</keyword>
<name>A0A833W9D3_PHYIN</name>
<dbReference type="InterPro" id="IPR000640">
    <property type="entry name" value="EFG_V-like"/>
</dbReference>